<organism evidence="1 2">
    <name type="scientific">Chryseobacterium tructae</name>
    <dbReference type="NCBI Taxonomy" id="1037380"/>
    <lineage>
        <taxon>Bacteria</taxon>
        <taxon>Pseudomonadati</taxon>
        <taxon>Bacteroidota</taxon>
        <taxon>Flavobacteriia</taxon>
        <taxon>Flavobacteriales</taxon>
        <taxon>Weeksellaceae</taxon>
        <taxon>Chryseobacterium group</taxon>
        <taxon>Chryseobacterium</taxon>
    </lineage>
</organism>
<evidence type="ECO:0000313" key="1">
    <source>
        <dbReference type="EMBL" id="MFC3757113.1"/>
    </source>
</evidence>
<accession>A0ABV7XXS8</accession>
<gene>
    <name evidence="1" type="ORF">ACFONJ_14150</name>
</gene>
<sequence>MKQEDISYFIERNLKNFSVNSTGWNDLIGKMLSEMAVSGWNMEYDVFGKERFGELYCTIYSENEELNIVLKKITEKYSELSQKVCEICGAEGKKRTINSWQTTLCLSHFLEQKPEIDIDEEQNVIYGKTILLNLKNVVKAEVDFDLQQLNLYTKETAHTDEPFCFSYQESNYYLLLKTVPLHLFPEDMQSKISDLLQNLESCEICGHKALYHNSCLRCYNESWGSSQYHINDYEDKSEYIKECQMDIFIDEDDNEKYLRNDRSFEKNPAHQILFTPSDLEEYEKLLF</sequence>
<dbReference type="EMBL" id="JBHRYO010000002">
    <property type="protein sequence ID" value="MFC3757113.1"/>
    <property type="molecule type" value="Genomic_DNA"/>
</dbReference>
<protein>
    <submittedName>
        <fullName evidence="1">Uncharacterized protein</fullName>
    </submittedName>
</protein>
<dbReference type="RefSeq" id="WP_290298104.1">
    <property type="nucleotide sequence ID" value="NZ_JAUFQR010000001.1"/>
</dbReference>
<evidence type="ECO:0000313" key="2">
    <source>
        <dbReference type="Proteomes" id="UP001595735"/>
    </source>
</evidence>
<comment type="caution">
    <text evidence="1">The sequence shown here is derived from an EMBL/GenBank/DDBJ whole genome shotgun (WGS) entry which is preliminary data.</text>
</comment>
<name>A0ABV7XXS8_9FLAO</name>
<proteinExistence type="predicted"/>
<keyword evidence="2" id="KW-1185">Reference proteome</keyword>
<reference evidence="2" key="1">
    <citation type="journal article" date="2019" name="Int. J. Syst. Evol. Microbiol.">
        <title>The Global Catalogue of Microorganisms (GCM) 10K type strain sequencing project: providing services to taxonomists for standard genome sequencing and annotation.</title>
        <authorList>
            <consortium name="The Broad Institute Genomics Platform"/>
            <consortium name="The Broad Institute Genome Sequencing Center for Infectious Disease"/>
            <person name="Wu L."/>
            <person name="Ma J."/>
        </authorList>
    </citation>
    <scope>NUCLEOTIDE SEQUENCE [LARGE SCALE GENOMIC DNA]</scope>
    <source>
        <strain evidence="2">CECT 7798</strain>
    </source>
</reference>
<dbReference type="Proteomes" id="UP001595735">
    <property type="component" value="Unassembled WGS sequence"/>
</dbReference>